<dbReference type="InterPro" id="IPR016635">
    <property type="entry name" value="AP_complex_ssu"/>
</dbReference>
<keyword evidence="8" id="KW-1185">Reference proteome</keyword>
<dbReference type="OrthoDB" id="371463at2759"/>
<accession>A0A843XFM7</accession>
<dbReference type="SUPFAM" id="SSF64356">
    <property type="entry name" value="SNARE-like"/>
    <property type="match status" value="1"/>
</dbReference>
<reference evidence="7" key="1">
    <citation type="submission" date="2017-07" db="EMBL/GenBank/DDBJ databases">
        <title>Taro Niue Genome Assembly and Annotation.</title>
        <authorList>
            <person name="Atibalentja N."/>
            <person name="Keating K."/>
            <person name="Fields C.J."/>
        </authorList>
    </citation>
    <scope>NUCLEOTIDE SEQUENCE</scope>
    <source>
        <strain evidence="7">Niue_2</strain>
        <tissue evidence="7">Leaf</tissue>
    </source>
</reference>
<dbReference type="EMBL" id="NMUH01008121">
    <property type="protein sequence ID" value="MQM18328.1"/>
    <property type="molecule type" value="Genomic_DNA"/>
</dbReference>
<evidence type="ECO:0000256" key="4">
    <source>
        <dbReference type="ARBA" id="ARBA00022927"/>
    </source>
</evidence>
<dbReference type="InterPro" id="IPR022775">
    <property type="entry name" value="AP_mu_sigma_su"/>
</dbReference>
<evidence type="ECO:0000313" key="7">
    <source>
        <dbReference type="EMBL" id="MQM18328.1"/>
    </source>
</evidence>
<evidence type="ECO:0000256" key="5">
    <source>
        <dbReference type="ARBA" id="ARBA00023136"/>
    </source>
</evidence>
<keyword evidence="3" id="KW-0813">Transport</keyword>
<dbReference type="GO" id="GO:0012505">
    <property type="term" value="C:endomembrane system"/>
    <property type="evidence" value="ECO:0007669"/>
    <property type="project" value="UniProtKB-SubCell"/>
</dbReference>
<dbReference type="GO" id="GO:0015031">
    <property type="term" value="P:protein transport"/>
    <property type="evidence" value="ECO:0007669"/>
    <property type="project" value="UniProtKB-KW"/>
</dbReference>
<evidence type="ECO:0000256" key="1">
    <source>
        <dbReference type="ARBA" id="ARBA00004308"/>
    </source>
</evidence>
<evidence type="ECO:0000259" key="6">
    <source>
        <dbReference type="Pfam" id="PF01217"/>
    </source>
</evidence>
<feature type="domain" description="AP complex mu/sigma subunit" evidence="6">
    <location>
        <begin position="89"/>
        <end position="125"/>
    </location>
</feature>
<name>A0A843XFM7_COLES</name>
<keyword evidence="5" id="KW-0472">Membrane</keyword>
<proteinExistence type="inferred from homology"/>
<gene>
    <name evidence="7" type="ORF">Taro_051315</name>
</gene>
<organism evidence="7 8">
    <name type="scientific">Colocasia esculenta</name>
    <name type="common">Wild taro</name>
    <name type="synonym">Arum esculentum</name>
    <dbReference type="NCBI Taxonomy" id="4460"/>
    <lineage>
        <taxon>Eukaryota</taxon>
        <taxon>Viridiplantae</taxon>
        <taxon>Streptophyta</taxon>
        <taxon>Embryophyta</taxon>
        <taxon>Tracheophyta</taxon>
        <taxon>Spermatophyta</taxon>
        <taxon>Magnoliopsida</taxon>
        <taxon>Liliopsida</taxon>
        <taxon>Araceae</taxon>
        <taxon>Aroideae</taxon>
        <taxon>Colocasieae</taxon>
        <taxon>Colocasia</taxon>
    </lineage>
</organism>
<comment type="subcellular location">
    <subcellularLocation>
        <location evidence="1">Endomembrane system</location>
    </subcellularLocation>
</comment>
<keyword evidence="4" id="KW-0653">Protein transport</keyword>
<evidence type="ECO:0000313" key="8">
    <source>
        <dbReference type="Proteomes" id="UP000652761"/>
    </source>
</evidence>
<dbReference type="Proteomes" id="UP000652761">
    <property type="component" value="Unassembled WGS sequence"/>
</dbReference>
<dbReference type="PANTHER" id="PTHR11753">
    <property type="entry name" value="ADAPTOR COMPLEXES SMALL SUBUNIT FAMILY"/>
    <property type="match status" value="1"/>
</dbReference>
<evidence type="ECO:0000256" key="3">
    <source>
        <dbReference type="ARBA" id="ARBA00022448"/>
    </source>
</evidence>
<comment type="caution">
    <text evidence="7">The sequence shown here is derived from an EMBL/GenBank/DDBJ whole genome shotgun (WGS) entry which is preliminary data.</text>
</comment>
<evidence type="ECO:0000256" key="2">
    <source>
        <dbReference type="ARBA" id="ARBA00006972"/>
    </source>
</evidence>
<dbReference type="AlphaFoldDB" id="A0A843XFM7"/>
<protein>
    <recommendedName>
        <fullName evidence="6">AP complex mu/sigma subunit domain-containing protein</fullName>
    </recommendedName>
</protein>
<dbReference type="InterPro" id="IPR011012">
    <property type="entry name" value="Longin-like_dom_sf"/>
</dbReference>
<dbReference type="Pfam" id="PF01217">
    <property type="entry name" value="Clat_adaptor_s"/>
    <property type="match status" value="1"/>
</dbReference>
<comment type="similarity">
    <text evidence="2">Belongs to the adaptor complexes small subunit family.</text>
</comment>
<dbReference type="Gene3D" id="3.30.450.60">
    <property type="match status" value="1"/>
</dbReference>
<sequence length="148" mass="15671">MSWKGGQPCGVLTMMARFRALQESCTSSAVKKAAGSPASVVAGGWTWTGTAGSWMDLRRICAKLGDAAGAPHAPLLEVDGAAGVGTGVDDDNELEALEIIHHFVEILDRYFGSVCELDLIFNFHKDSLVETAKEQASSISNMIAQATK</sequence>